<dbReference type="EMBL" id="JAVRQU010000009">
    <property type="protein sequence ID" value="KAK5699072.1"/>
    <property type="molecule type" value="Genomic_DNA"/>
</dbReference>
<reference evidence="2" key="1">
    <citation type="submission" date="2023-08" db="EMBL/GenBank/DDBJ databases">
        <title>Black Yeasts Isolated from many extreme environments.</title>
        <authorList>
            <person name="Coleine C."/>
            <person name="Stajich J.E."/>
            <person name="Selbmann L."/>
        </authorList>
    </citation>
    <scope>NUCLEOTIDE SEQUENCE</scope>
    <source>
        <strain evidence="2">CCFEE 5810</strain>
    </source>
</reference>
<dbReference type="Proteomes" id="UP001310594">
    <property type="component" value="Unassembled WGS sequence"/>
</dbReference>
<gene>
    <name evidence="2" type="ORF">LTR97_006721</name>
</gene>
<feature type="region of interest" description="Disordered" evidence="1">
    <location>
        <begin position="121"/>
        <end position="150"/>
    </location>
</feature>
<feature type="compositionally biased region" description="Low complexity" evidence="1">
    <location>
        <begin position="126"/>
        <end position="142"/>
    </location>
</feature>
<evidence type="ECO:0000313" key="2">
    <source>
        <dbReference type="EMBL" id="KAK5699072.1"/>
    </source>
</evidence>
<evidence type="ECO:0000313" key="3">
    <source>
        <dbReference type="Proteomes" id="UP001310594"/>
    </source>
</evidence>
<sequence>MDDEERSISVCKTSVDRIYTMLRTSPQEYQSFLPLARSVISHIDGTSFMQQTRRTAEQSWLIGGLQRLALIDNGNCEALDICTWCTRQWMMVTAREPQNVEALRGLGKAWLGRAQPSLTRIHRTDGCSSSSRGSSQSCTRTSNESERRSAVAVAEAERRVGTADCVEARGFLQPAIEYLGRAVAAATTQRALSGDLLATTAEAYMSLGDASSPRTNEQYFRRALQLLRAATTIQGYTLSRYLQQYLDDYGRLLE</sequence>
<dbReference type="AlphaFoldDB" id="A0AAN8A2P4"/>
<evidence type="ECO:0000256" key="1">
    <source>
        <dbReference type="SAM" id="MobiDB-lite"/>
    </source>
</evidence>
<accession>A0AAN8A2P4</accession>
<organism evidence="2 3">
    <name type="scientific">Elasticomyces elasticus</name>
    <dbReference type="NCBI Taxonomy" id="574655"/>
    <lineage>
        <taxon>Eukaryota</taxon>
        <taxon>Fungi</taxon>
        <taxon>Dikarya</taxon>
        <taxon>Ascomycota</taxon>
        <taxon>Pezizomycotina</taxon>
        <taxon>Dothideomycetes</taxon>
        <taxon>Dothideomycetidae</taxon>
        <taxon>Mycosphaerellales</taxon>
        <taxon>Teratosphaeriaceae</taxon>
        <taxon>Elasticomyces</taxon>
    </lineage>
</organism>
<protein>
    <submittedName>
        <fullName evidence="2">Uncharacterized protein</fullName>
    </submittedName>
</protein>
<comment type="caution">
    <text evidence="2">The sequence shown here is derived from an EMBL/GenBank/DDBJ whole genome shotgun (WGS) entry which is preliminary data.</text>
</comment>
<name>A0AAN8A2P4_9PEZI</name>
<proteinExistence type="predicted"/>